<keyword evidence="5" id="KW-1185">Reference proteome</keyword>
<name>A0A553K519_9ACTN</name>
<dbReference type="PANTHER" id="PTHR43046">
    <property type="entry name" value="GDP-MANNOSE MANNOSYL HYDROLASE"/>
    <property type="match status" value="1"/>
</dbReference>
<dbReference type="OrthoDB" id="9814308at2"/>
<dbReference type="PROSITE" id="PS51462">
    <property type="entry name" value="NUDIX"/>
    <property type="match status" value="1"/>
</dbReference>
<gene>
    <name evidence="4" type="ORF">FOJ82_02640</name>
</gene>
<dbReference type="Gene3D" id="3.90.79.10">
    <property type="entry name" value="Nucleoside Triphosphate Pyrophosphohydrolase"/>
    <property type="match status" value="1"/>
</dbReference>
<dbReference type="PANTHER" id="PTHR43046:SF16">
    <property type="entry name" value="ADP-RIBOSE PYROPHOSPHATASE YJHB-RELATED"/>
    <property type="match status" value="1"/>
</dbReference>
<sequence>MPIPEFIAQLRSHVGTAPLWLSGAAAVILRDGGSGPEVLLIRRSDTGDWALVSGIIDPGEHPVETLRREALEEASVVIEVGRMLWLTVGDPVTYPNGDQCQFLDHGYAARWVSGEARVGDDEATDVGWFPVDALPRPRRDDVEAGVRAALAPAGHILDRL</sequence>
<evidence type="ECO:0000259" key="3">
    <source>
        <dbReference type="PROSITE" id="PS51462"/>
    </source>
</evidence>
<dbReference type="EMBL" id="VKKG01000001">
    <property type="protein sequence ID" value="TRY19797.1"/>
    <property type="molecule type" value="Genomic_DNA"/>
</dbReference>
<dbReference type="InterPro" id="IPR000086">
    <property type="entry name" value="NUDIX_hydrolase_dom"/>
</dbReference>
<dbReference type="SUPFAM" id="SSF55811">
    <property type="entry name" value="Nudix"/>
    <property type="match status" value="1"/>
</dbReference>
<dbReference type="AlphaFoldDB" id="A0A553K519"/>
<evidence type="ECO:0000313" key="5">
    <source>
        <dbReference type="Proteomes" id="UP000317638"/>
    </source>
</evidence>
<evidence type="ECO:0000256" key="2">
    <source>
        <dbReference type="ARBA" id="ARBA00022801"/>
    </source>
</evidence>
<keyword evidence="2" id="KW-0378">Hydrolase</keyword>
<protein>
    <submittedName>
        <fullName evidence="4">NUDIX domain-containing protein</fullName>
    </submittedName>
</protein>
<dbReference type="InterPro" id="IPR015797">
    <property type="entry name" value="NUDIX_hydrolase-like_dom_sf"/>
</dbReference>
<comment type="cofactor">
    <cofactor evidence="1">
        <name>Mg(2+)</name>
        <dbReference type="ChEBI" id="CHEBI:18420"/>
    </cofactor>
</comment>
<dbReference type="Proteomes" id="UP000317638">
    <property type="component" value="Unassembled WGS sequence"/>
</dbReference>
<proteinExistence type="predicted"/>
<evidence type="ECO:0000313" key="4">
    <source>
        <dbReference type="EMBL" id="TRY19797.1"/>
    </source>
</evidence>
<feature type="domain" description="Nudix hydrolase" evidence="3">
    <location>
        <begin position="19"/>
        <end position="152"/>
    </location>
</feature>
<reference evidence="4 5" key="1">
    <citation type="submission" date="2019-07" db="EMBL/GenBank/DDBJ databases">
        <authorList>
            <person name="Zhou L.-Y."/>
        </authorList>
    </citation>
    <scope>NUCLEOTIDE SEQUENCE [LARGE SCALE GENOMIC DNA]</scope>
    <source>
        <strain evidence="4 5">YIM 101269</strain>
    </source>
</reference>
<dbReference type="Pfam" id="PF00293">
    <property type="entry name" value="NUDIX"/>
    <property type="match status" value="1"/>
</dbReference>
<dbReference type="CDD" id="cd18879">
    <property type="entry name" value="NUDIX_Hydrolase"/>
    <property type="match status" value="1"/>
</dbReference>
<evidence type="ECO:0000256" key="1">
    <source>
        <dbReference type="ARBA" id="ARBA00001946"/>
    </source>
</evidence>
<dbReference type="RefSeq" id="WP_143936884.1">
    <property type="nucleotide sequence ID" value="NZ_VKKG01000001.1"/>
</dbReference>
<organism evidence="4 5">
    <name type="scientific">Tessaracoccus rhinocerotis</name>
    <dbReference type="NCBI Taxonomy" id="1689449"/>
    <lineage>
        <taxon>Bacteria</taxon>
        <taxon>Bacillati</taxon>
        <taxon>Actinomycetota</taxon>
        <taxon>Actinomycetes</taxon>
        <taxon>Propionibacteriales</taxon>
        <taxon>Propionibacteriaceae</taxon>
        <taxon>Tessaracoccus</taxon>
    </lineage>
</organism>
<dbReference type="GO" id="GO:0016787">
    <property type="term" value="F:hydrolase activity"/>
    <property type="evidence" value="ECO:0007669"/>
    <property type="project" value="UniProtKB-KW"/>
</dbReference>
<comment type="caution">
    <text evidence="4">The sequence shown here is derived from an EMBL/GenBank/DDBJ whole genome shotgun (WGS) entry which is preliminary data.</text>
</comment>
<accession>A0A553K519</accession>